<evidence type="ECO:0000256" key="5">
    <source>
        <dbReference type="ARBA" id="ARBA00022583"/>
    </source>
</evidence>
<dbReference type="PROSITE" id="PS50024">
    <property type="entry name" value="SEA"/>
    <property type="match status" value="1"/>
</dbReference>
<dbReference type="SUPFAM" id="SSF57184">
    <property type="entry name" value="Growth factor receptor domain"/>
    <property type="match status" value="2"/>
</dbReference>
<dbReference type="CDD" id="cd00054">
    <property type="entry name" value="EGF_CA"/>
    <property type="match status" value="5"/>
</dbReference>
<sequence length="1390" mass="155733">MGRALDTSGFIAKDINECEVDRHICHRIDKNAECENKRPGFECDCKKGFEAFYNNSVDPKVLFNCTAKRFVVVILIWVQVIRIRTVSTRIEVASGFPYFGELYKNIYIYHNGLISIGKQYYRVEPKKLGNLNKNCIAVFWANTDIISTTSITYQVVDRSTPEFREQLDNTSTLLKNCSGLTEFNATWMLVVTWERVSPYARFFFFNPYTDERSSYQAVLVTNGTSSYIIYSYEDGGMNWNRRLRRKCAVGYATKDKKYSFEDEDSFSENIFQIDSKEFDVDGIKTRGTFCKSLNAPDKPIELTNEQKCMNWYNEEPDPKDWLEELTDCPATIRSARRDNRYRRRSSSGARVHCYELRFPTTEFGASHQCCYFARRGRRGGAFVSEPPQAGRAYRYHFRNQAMRQKGDIEPFEACCGEGESLCNLFYEKRPLTTAASSTEFPLPCSCRRLAGGCRRRPCRPRRRRRPWILIIFVRFWGDPHLLTLDGFQYTFNGLGDYVLVRTLDGSVHLHARTKRPVTTEGGLSNATVISALAFKTKDSDKGQIAFDDSVPGNLSFTITGMDGSCKNFTIADFGEGKDFTGMSIERSTINNNTAIISFPSGLSIEVSPGLELLQLGVKAPGDMMNKTEGLLGNFNGDKTDELMYPNGTKISSNSTEQEIFHLGQQWVVPHDERLFVSSNCTLQNVSFDDMFVPAFLNLSAVTDEIKEICGDNRECYFDVMQTGNKELAQETKGFEEETEAAIAELENTPPNITGPAEINVTVNQMTKFYLTVSDADNDDVTLEVEEIPEGASFTFNASENVGHFFWTPVNASNITLEFVATDSKNDTSVHPVVINMCRCENNGTCDFTESVGDDTGPFRIVGCNCSDEFEGNFCEMEVLDACADDPCADNVTCNTTRNPFGFKCGPCPPGLTGNGEDCFEYDECANESLSQCNQTCVNTFGSFRCECKQGYTSRDEGRICEDINECQDAGNLNNCSENAFCTNLPGSHNCTCNPGYEGDPMKNCTDINECDNGVARCSHTCHNEPGSFKCSCQAGFKLAANNQTCYDINECEGSHNCERMCENRIGSYICKCPPGFELNSDNVTCKVAQASACDATKGNCSDICVNRTGEITCFCKTGYNLTADRKTCEDINECMMGNHGCSEKCLNTNGSFACGCHPGYALTEDMKSCRGVRVFVFVLTLIGVNSKSVVWQEDLRNPQTVAFGLLARRVELQINDYYRRKSKFARTFVKATVKSFRNGSVLADVDLTFADNATDVTPDALNRDLPTSGEMGNLRYNPSNAAVGGWFKITCVLYNENDLLGKRYKAELQDDNNASFTTRSVHSGVTFPEDSKEDRKRTSSYELQSRPMYGNLSPESRTSGDYDYPDPQPTGSRETFPYYDNPGLQKDHTQ</sequence>
<evidence type="ECO:0000313" key="22">
    <source>
        <dbReference type="Proteomes" id="UP000225706"/>
    </source>
</evidence>
<dbReference type="InterPro" id="IPR049883">
    <property type="entry name" value="NOTCH1_EGF-like"/>
</dbReference>
<evidence type="ECO:0000256" key="12">
    <source>
        <dbReference type="ARBA" id="ARBA00023157"/>
    </source>
</evidence>
<dbReference type="InterPro" id="IPR024731">
    <property type="entry name" value="NELL2-like_EGF"/>
</dbReference>
<gene>
    <name evidence="21" type="primary">MUC4</name>
    <name evidence="21" type="ORF">AWC38_SpisGene23200</name>
</gene>
<dbReference type="PANTHER" id="PTHR13802:SF52">
    <property type="entry name" value="MUCIN-4"/>
    <property type="match status" value="1"/>
</dbReference>
<dbReference type="PROSITE" id="PS01187">
    <property type="entry name" value="EGF_CA"/>
    <property type="match status" value="2"/>
</dbReference>
<keyword evidence="9" id="KW-0106">Calcium</keyword>
<evidence type="ECO:0000256" key="14">
    <source>
        <dbReference type="ARBA" id="ARBA00023180"/>
    </source>
</evidence>
<dbReference type="InterPro" id="IPR003886">
    <property type="entry name" value="NIDO_dom"/>
</dbReference>
<dbReference type="SUPFAM" id="SSF49313">
    <property type="entry name" value="Cadherin-like"/>
    <property type="match status" value="1"/>
</dbReference>
<feature type="domain" description="SEA" evidence="17">
    <location>
        <begin position="1171"/>
        <end position="1288"/>
    </location>
</feature>
<keyword evidence="7" id="KW-0732">Signal</keyword>
<dbReference type="Pfam" id="PF01390">
    <property type="entry name" value="SEA"/>
    <property type="match status" value="1"/>
</dbReference>
<dbReference type="Gene3D" id="2.10.25.10">
    <property type="entry name" value="Laminin"/>
    <property type="match status" value="8"/>
</dbReference>
<keyword evidence="5" id="KW-0254">Endocytosis</keyword>
<evidence type="ECO:0000259" key="17">
    <source>
        <dbReference type="PROSITE" id="PS50024"/>
    </source>
</evidence>
<dbReference type="Pfam" id="PF07645">
    <property type="entry name" value="EGF_CA"/>
    <property type="match status" value="2"/>
</dbReference>
<feature type="domain" description="EGF-like" evidence="18">
    <location>
        <begin position="920"/>
        <end position="961"/>
    </location>
</feature>
<keyword evidence="22" id="KW-1185">Reference proteome</keyword>
<dbReference type="GO" id="GO:0005576">
    <property type="term" value="C:extracellular region"/>
    <property type="evidence" value="ECO:0007669"/>
    <property type="project" value="UniProtKB-SubCell"/>
</dbReference>
<keyword evidence="12 15" id="KW-1015">Disulfide bond</keyword>
<dbReference type="Gene3D" id="2.60.40.10">
    <property type="entry name" value="Immunoglobulins"/>
    <property type="match status" value="1"/>
</dbReference>
<dbReference type="PROSITE" id="PS01186">
    <property type="entry name" value="EGF_2"/>
    <property type="match status" value="5"/>
</dbReference>
<dbReference type="InterPro" id="IPR018097">
    <property type="entry name" value="EGF_Ca-bd_CS"/>
</dbReference>
<evidence type="ECO:0000256" key="2">
    <source>
        <dbReference type="ARBA" id="ARBA00004613"/>
    </source>
</evidence>
<dbReference type="PANTHER" id="PTHR13802">
    <property type="entry name" value="MUCIN 4-RELATED"/>
    <property type="match status" value="1"/>
</dbReference>
<dbReference type="SMART" id="SM00216">
    <property type="entry name" value="VWD"/>
    <property type="match status" value="1"/>
</dbReference>
<keyword evidence="10" id="KW-1133">Transmembrane helix</keyword>
<protein>
    <submittedName>
        <fullName evidence="21">Mucin-4</fullName>
    </submittedName>
</protein>
<evidence type="ECO:0000256" key="3">
    <source>
        <dbReference type="ARBA" id="ARBA00022525"/>
    </source>
</evidence>
<keyword evidence="8" id="KW-0677">Repeat</keyword>
<dbReference type="InterPro" id="IPR001846">
    <property type="entry name" value="VWF_type-D"/>
</dbReference>
<dbReference type="SUPFAM" id="SSF57196">
    <property type="entry name" value="EGF/Laminin"/>
    <property type="match status" value="1"/>
</dbReference>
<dbReference type="FunFam" id="2.10.25.10:FF:000009">
    <property type="entry name" value="Low-density lipoprotein receptor isoform 1"/>
    <property type="match status" value="1"/>
</dbReference>
<feature type="domain" description="EGF-like" evidence="18">
    <location>
        <begin position="1006"/>
        <end position="1046"/>
    </location>
</feature>
<keyword evidence="4 15" id="KW-0245">EGF-like domain</keyword>
<reference evidence="22" key="1">
    <citation type="journal article" date="2017" name="bioRxiv">
        <title>Comparative analysis of the genomes of Stylophora pistillata and Acropora digitifera provides evidence for extensive differences between species of corals.</title>
        <authorList>
            <person name="Voolstra C.R."/>
            <person name="Li Y."/>
            <person name="Liew Y.J."/>
            <person name="Baumgarten S."/>
            <person name="Zoccola D."/>
            <person name="Flot J.-F."/>
            <person name="Tambutte S."/>
            <person name="Allemand D."/>
            <person name="Aranda M."/>
        </authorList>
    </citation>
    <scope>NUCLEOTIDE SEQUENCE [LARGE SCALE GENOMIC DNA]</scope>
</reference>
<dbReference type="GO" id="GO:0071944">
    <property type="term" value="C:cell periphery"/>
    <property type="evidence" value="ECO:0007669"/>
    <property type="project" value="UniProtKB-ARBA"/>
</dbReference>
<dbReference type="GO" id="GO:0006897">
    <property type="term" value="P:endocytosis"/>
    <property type="evidence" value="ECO:0007669"/>
    <property type="project" value="UniProtKB-KW"/>
</dbReference>
<dbReference type="GO" id="GO:0005509">
    <property type="term" value="F:calcium ion binding"/>
    <property type="evidence" value="ECO:0007669"/>
    <property type="project" value="InterPro"/>
</dbReference>
<feature type="domain" description="EGF-like" evidence="18">
    <location>
        <begin position="1047"/>
        <end position="1086"/>
    </location>
</feature>
<evidence type="ECO:0000256" key="11">
    <source>
        <dbReference type="ARBA" id="ARBA00023136"/>
    </source>
</evidence>
<dbReference type="Pfam" id="PF00094">
    <property type="entry name" value="VWD"/>
    <property type="match status" value="1"/>
</dbReference>
<dbReference type="Pfam" id="PF23263">
    <property type="entry name" value="C8-3_MUC4"/>
    <property type="match status" value="1"/>
</dbReference>
<comment type="caution">
    <text evidence="15">Lacks conserved residue(s) required for the propagation of feature annotation.</text>
</comment>
<evidence type="ECO:0000256" key="10">
    <source>
        <dbReference type="ARBA" id="ARBA00022989"/>
    </source>
</evidence>
<keyword evidence="11" id="KW-0472">Membrane</keyword>
<evidence type="ECO:0000256" key="16">
    <source>
        <dbReference type="SAM" id="MobiDB-lite"/>
    </source>
</evidence>
<dbReference type="GO" id="GO:0007160">
    <property type="term" value="P:cell-matrix adhesion"/>
    <property type="evidence" value="ECO:0007669"/>
    <property type="project" value="InterPro"/>
</dbReference>
<keyword evidence="13" id="KW-0675">Receptor</keyword>
<dbReference type="InterPro" id="IPR013032">
    <property type="entry name" value="EGF-like_CS"/>
</dbReference>
<dbReference type="SMART" id="SM00200">
    <property type="entry name" value="SEA"/>
    <property type="match status" value="1"/>
</dbReference>
<evidence type="ECO:0000259" key="18">
    <source>
        <dbReference type="PROSITE" id="PS50026"/>
    </source>
</evidence>
<evidence type="ECO:0000256" key="8">
    <source>
        <dbReference type="ARBA" id="ARBA00022737"/>
    </source>
</evidence>
<evidence type="ECO:0000256" key="9">
    <source>
        <dbReference type="ARBA" id="ARBA00022837"/>
    </source>
</evidence>
<dbReference type="EMBL" id="LSMT01001188">
    <property type="protein sequence ID" value="PFX12785.1"/>
    <property type="molecule type" value="Genomic_DNA"/>
</dbReference>
<dbReference type="InterPro" id="IPR013783">
    <property type="entry name" value="Ig-like_fold"/>
</dbReference>
<dbReference type="SMART" id="SM00539">
    <property type="entry name" value="NIDO"/>
    <property type="match status" value="1"/>
</dbReference>
<dbReference type="SMART" id="SM00181">
    <property type="entry name" value="EGF"/>
    <property type="match status" value="8"/>
</dbReference>
<dbReference type="InterPro" id="IPR001881">
    <property type="entry name" value="EGF-like_Ca-bd_dom"/>
</dbReference>
<dbReference type="InterPro" id="IPR000152">
    <property type="entry name" value="EGF-type_Asp/Asn_hydroxyl_site"/>
</dbReference>
<feature type="disulfide bond" evidence="15">
    <location>
        <begin position="1051"/>
        <end position="1061"/>
    </location>
</feature>
<dbReference type="Proteomes" id="UP000225706">
    <property type="component" value="Unassembled WGS sequence"/>
</dbReference>
<feature type="domain" description="EGF-like" evidence="18">
    <location>
        <begin position="14"/>
        <end position="55"/>
    </location>
</feature>
<evidence type="ECO:0000256" key="15">
    <source>
        <dbReference type="PROSITE-ProRule" id="PRU00076"/>
    </source>
</evidence>
<dbReference type="OrthoDB" id="4405280at2759"/>
<dbReference type="PROSITE" id="PS00022">
    <property type="entry name" value="EGF_1"/>
    <property type="match status" value="1"/>
</dbReference>
<keyword evidence="6" id="KW-0812">Transmembrane</keyword>
<evidence type="ECO:0000313" key="21">
    <source>
        <dbReference type="EMBL" id="PFX12785.1"/>
    </source>
</evidence>
<dbReference type="InterPro" id="IPR000082">
    <property type="entry name" value="SEA_dom"/>
</dbReference>
<keyword evidence="3" id="KW-0964">Secreted</keyword>
<organism evidence="21 22">
    <name type="scientific">Stylophora pistillata</name>
    <name type="common">Smooth cauliflower coral</name>
    <dbReference type="NCBI Taxonomy" id="50429"/>
    <lineage>
        <taxon>Eukaryota</taxon>
        <taxon>Metazoa</taxon>
        <taxon>Cnidaria</taxon>
        <taxon>Anthozoa</taxon>
        <taxon>Hexacorallia</taxon>
        <taxon>Scleractinia</taxon>
        <taxon>Astrocoeniina</taxon>
        <taxon>Pocilloporidae</taxon>
        <taxon>Stylophora</taxon>
    </lineage>
</organism>
<evidence type="ECO:0000259" key="20">
    <source>
        <dbReference type="PROSITE" id="PS51233"/>
    </source>
</evidence>
<dbReference type="SUPFAM" id="SSF82671">
    <property type="entry name" value="SEA domain"/>
    <property type="match status" value="1"/>
</dbReference>
<evidence type="ECO:0000256" key="6">
    <source>
        <dbReference type="ARBA" id="ARBA00022692"/>
    </source>
</evidence>
<comment type="subcellular location">
    <subcellularLocation>
        <location evidence="1">Membrane</location>
        <topology evidence="1">Single-pass type I membrane protein</topology>
    </subcellularLocation>
    <subcellularLocation>
        <location evidence="2">Secreted</location>
    </subcellularLocation>
</comment>
<evidence type="ECO:0000256" key="4">
    <source>
        <dbReference type="ARBA" id="ARBA00022536"/>
    </source>
</evidence>
<dbReference type="InterPro" id="IPR036364">
    <property type="entry name" value="SEA_dom_sf"/>
</dbReference>
<dbReference type="PROSITE" id="PS50856">
    <property type="entry name" value="AMOP"/>
    <property type="match status" value="1"/>
</dbReference>
<dbReference type="InterPro" id="IPR009030">
    <property type="entry name" value="Growth_fac_rcpt_cys_sf"/>
</dbReference>
<dbReference type="InterPro" id="IPR015919">
    <property type="entry name" value="Cadherin-like_sf"/>
</dbReference>
<feature type="compositionally biased region" description="Basic and acidic residues" evidence="16">
    <location>
        <begin position="1329"/>
        <end position="1339"/>
    </location>
</feature>
<feature type="domain" description="VWFD" evidence="20">
    <location>
        <begin position="471"/>
        <end position="681"/>
    </location>
</feature>
<dbReference type="InterPro" id="IPR005533">
    <property type="entry name" value="AMOP_dom"/>
</dbReference>
<feature type="domain" description="EGF-like" evidence="18">
    <location>
        <begin position="962"/>
        <end position="1005"/>
    </location>
</feature>
<dbReference type="PROSITE" id="PS51233">
    <property type="entry name" value="VWFD"/>
    <property type="match status" value="1"/>
</dbReference>
<name>A0A2B4R926_STYPI</name>
<proteinExistence type="predicted"/>
<dbReference type="InterPro" id="IPR051495">
    <property type="entry name" value="Epithelial_Barrier/Signaling"/>
</dbReference>
<dbReference type="PROSITE" id="PS00010">
    <property type="entry name" value="ASX_HYDROXYL"/>
    <property type="match status" value="4"/>
</dbReference>
<dbReference type="Pfam" id="PF12947">
    <property type="entry name" value="EGF_3"/>
    <property type="match status" value="1"/>
</dbReference>
<dbReference type="PROSITE" id="PS50026">
    <property type="entry name" value="EGF_3"/>
    <property type="match status" value="5"/>
</dbReference>
<dbReference type="SMART" id="SM00179">
    <property type="entry name" value="EGF_CA"/>
    <property type="match status" value="7"/>
</dbReference>
<dbReference type="InterPro" id="IPR000742">
    <property type="entry name" value="EGF"/>
</dbReference>
<dbReference type="SMART" id="SM00723">
    <property type="entry name" value="AMOP"/>
    <property type="match status" value="1"/>
</dbReference>
<dbReference type="Pfam" id="PF12661">
    <property type="entry name" value="hEGF"/>
    <property type="match status" value="1"/>
</dbReference>
<dbReference type="FunFam" id="2.10.25.10:FF:000005">
    <property type="entry name" value="Fibrillin 2"/>
    <property type="match status" value="1"/>
</dbReference>
<accession>A0A2B4R926</accession>
<dbReference type="InterPro" id="IPR026823">
    <property type="entry name" value="cEGF"/>
</dbReference>
<dbReference type="Pfam" id="PF12662">
    <property type="entry name" value="cEGF"/>
    <property type="match status" value="2"/>
</dbReference>
<comment type="caution">
    <text evidence="21">The sequence shown here is derived from an EMBL/GenBank/DDBJ whole genome shotgun (WGS) entry which is preliminary data.</text>
</comment>
<dbReference type="InterPro" id="IPR056619">
    <property type="entry name" value="C8-3_MUC4"/>
</dbReference>
<evidence type="ECO:0000259" key="19">
    <source>
        <dbReference type="PROSITE" id="PS50856"/>
    </source>
</evidence>
<dbReference type="Pfam" id="PF06119">
    <property type="entry name" value="NIDO"/>
    <property type="match status" value="1"/>
</dbReference>
<feature type="domain" description="AMOP" evidence="19">
    <location>
        <begin position="300"/>
        <end position="429"/>
    </location>
</feature>
<dbReference type="FunFam" id="2.10.25.10:FF:000014">
    <property type="entry name" value="Latent-transforming growth factor beta-binding protein 3"/>
    <property type="match status" value="1"/>
</dbReference>
<dbReference type="STRING" id="50429.A0A2B4R926"/>
<evidence type="ECO:0000256" key="1">
    <source>
        <dbReference type="ARBA" id="ARBA00004479"/>
    </source>
</evidence>
<keyword evidence="14" id="KW-0325">Glycoprotein</keyword>
<evidence type="ECO:0000256" key="13">
    <source>
        <dbReference type="ARBA" id="ARBA00023170"/>
    </source>
</evidence>
<evidence type="ECO:0000256" key="7">
    <source>
        <dbReference type="ARBA" id="ARBA00022729"/>
    </source>
</evidence>
<dbReference type="GO" id="GO:0016020">
    <property type="term" value="C:membrane"/>
    <property type="evidence" value="ECO:0007669"/>
    <property type="project" value="UniProtKB-SubCell"/>
</dbReference>
<feature type="region of interest" description="Disordered" evidence="16">
    <location>
        <begin position="1318"/>
        <end position="1390"/>
    </location>
</feature>
<dbReference type="Gene3D" id="3.30.70.960">
    <property type="entry name" value="SEA domain"/>
    <property type="match status" value="1"/>
</dbReference>